<dbReference type="AlphaFoldDB" id="A0A545T7I3"/>
<dbReference type="Proteomes" id="UP000317839">
    <property type="component" value="Unassembled WGS sequence"/>
</dbReference>
<evidence type="ECO:0000313" key="2">
    <source>
        <dbReference type="Proteomes" id="UP000317839"/>
    </source>
</evidence>
<accession>A0A545T7I3</accession>
<evidence type="ECO:0000313" key="1">
    <source>
        <dbReference type="EMBL" id="TQV73158.1"/>
    </source>
</evidence>
<comment type="caution">
    <text evidence="1">The sequence shown here is derived from an EMBL/GenBank/DDBJ whole genome shotgun (WGS) entry which is preliminary data.</text>
</comment>
<sequence length="138" mass="16027">MSKFELSYLKGRKRSPISYWVHHGVGEDKIPYAECVEFSPPFPNKDPMRGYPYLVVKVVGFEFEFASSLELTHCIDVLGKRNMHTTNYLSEIRGTSYGPNNHWLSRLPSDLKSWKKREKIVAFLLKARSDIEKAKIVF</sequence>
<dbReference type="EMBL" id="VIKR01000004">
    <property type="protein sequence ID" value="TQV73158.1"/>
    <property type="molecule type" value="Genomic_DNA"/>
</dbReference>
<reference evidence="1 2" key="1">
    <citation type="submission" date="2019-06" db="EMBL/GenBank/DDBJ databases">
        <title>Draft genome of Aliikangiella marina GYP-15.</title>
        <authorList>
            <person name="Wang G."/>
        </authorList>
    </citation>
    <scope>NUCLEOTIDE SEQUENCE [LARGE SCALE GENOMIC DNA]</scope>
    <source>
        <strain evidence="1 2">GYP-15</strain>
    </source>
</reference>
<protein>
    <submittedName>
        <fullName evidence="1">Uncharacterized protein</fullName>
    </submittedName>
</protein>
<name>A0A545T7I3_9GAMM</name>
<gene>
    <name evidence="1" type="ORF">FLL45_17055</name>
</gene>
<dbReference type="OrthoDB" id="1144299at2"/>
<dbReference type="RefSeq" id="WP_142943290.1">
    <property type="nucleotide sequence ID" value="NZ_VIKR01000004.1"/>
</dbReference>
<organism evidence="1 2">
    <name type="scientific">Aliikangiella marina</name>
    <dbReference type="NCBI Taxonomy" id="1712262"/>
    <lineage>
        <taxon>Bacteria</taxon>
        <taxon>Pseudomonadati</taxon>
        <taxon>Pseudomonadota</taxon>
        <taxon>Gammaproteobacteria</taxon>
        <taxon>Oceanospirillales</taxon>
        <taxon>Pleioneaceae</taxon>
        <taxon>Aliikangiella</taxon>
    </lineage>
</organism>
<proteinExistence type="predicted"/>
<keyword evidence="2" id="KW-1185">Reference proteome</keyword>